<accession>A0A917HVA7</accession>
<protein>
    <recommendedName>
        <fullName evidence="3">WYL domain-containing protein</fullName>
    </recommendedName>
</protein>
<evidence type="ECO:0008006" key="3">
    <source>
        <dbReference type="Google" id="ProtNLM"/>
    </source>
</evidence>
<comment type="caution">
    <text evidence="1">The sequence shown here is derived from an EMBL/GenBank/DDBJ whole genome shotgun (WGS) entry which is preliminary data.</text>
</comment>
<evidence type="ECO:0000313" key="1">
    <source>
        <dbReference type="EMBL" id="GGG92516.1"/>
    </source>
</evidence>
<reference evidence="1" key="2">
    <citation type="submission" date="2020-09" db="EMBL/GenBank/DDBJ databases">
        <authorList>
            <person name="Sun Q."/>
            <person name="Zhou Y."/>
        </authorList>
    </citation>
    <scope>NUCLEOTIDE SEQUENCE</scope>
    <source>
        <strain evidence="1">CGMCC 1.12195</strain>
    </source>
</reference>
<gene>
    <name evidence="1" type="ORF">GCM10007415_29150</name>
</gene>
<sequence>MPQNKYALARYKLIDRIFRRNTYVKTAQLVDLCKQELGYSVSQRTIQLDLCAMKEDAFLGIYAPIAYCRKRKSYYYTKRDFTLHPLSFTDEEVDLLETICSVMADDLGGKHTQALHAIVDKMKRFYQAK</sequence>
<dbReference type="AlphaFoldDB" id="A0A917HVA7"/>
<dbReference type="Proteomes" id="UP000660862">
    <property type="component" value="Unassembled WGS sequence"/>
</dbReference>
<proteinExistence type="predicted"/>
<name>A0A917HVA7_9SPHI</name>
<evidence type="ECO:0000313" key="2">
    <source>
        <dbReference type="Proteomes" id="UP000660862"/>
    </source>
</evidence>
<dbReference type="RefSeq" id="WP_188506805.1">
    <property type="nucleotide sequence ID" value="NZ_BMER01000003.1"/>
</dbReference>
<organism evidence="1 2">
    <name type="scientific">Parapedobacter pyrenivorans</name>
    <dbReference type="NCBI Taxonomy" id="1305674"/>
    <lineage>
        <taxon>Bacteria</taxon>
        <taxon>Pseudomonadati</taxon>
        <taxon>Bacteroidota</taxon>
        <taxon>Sphingobacteriia</taxon>
        <taxon>Sphingobacteriales</taxon>
        <taxon>Sphingobacteriaceae</taxon>
        <taxon>Parapedobacter</taxon>
    </lineage>
</organism>
<reference evidence="1" key="1">
    <citation type="journal article" date="2014" name="Int. J. Syst. Evol. Microbiol.">
        <title>Complete genome sequence of Corynebacterium casei LMG S-19264T (=DSM 44701T), isolated from a smear-ripened cheese.</title>
        <authorList>
            <consortium name="US DOE Joint Genome Institute (JGI-PGF)"/>
            <person name="Walter F."/>
            <person name="Albersmeier A."/>
            <person name="Kalinowski J."/>
            <person name="Ruckert C."/>
        </authorList>
    </citation>
    <scope>NUCLEOTIDE SEQUENCE</scope>
    <source>
        <strain evidence="1">CGMCC 1.12195</strain>
    </source>
</reference>
<keyword evidence="2" id="KW-1185">Reference proteome</keyword>
<dbReference type="EMBL" id="BMER01000003">
    <property type="protein sequence ID" value="GGG92516.1"/>
    <property type="molecule type" value="Genomic_DNA"/>
</dbReference>